<sequence length="839" mass="91206">MYKTFSFQPSLADESGNSKVCENLRRAPDGSLTAAYPPGVMIEGCRAWKFLGCYTLSDGSGATVMANGCDIGVRREDYVMQVATLPAEPLCITFEGDDVVISTERGICRMYRTANDDTHDETWNCTMPSGEYPGLHFSTIDRGEVTVPTGGLTFAKPYEAWGGSLATADIKNISEALKEAYMRLTRTIADAGDFTQPVAVRYKLRDRQGRLLFTGPVTVLSAQGGWQGMDSMTSHVHTDSSGNFYHADSFDLTLRRFTLAIDLPGYNADYNAPTDGVYAEVYVLPQLHPLDTSTNAEYRMSAAPGEETLTVWLPGATLGRSPLISRLTRSMANAPAYMGQHEVKIATINHPFALRPRRVEIPIPDTCEELHREASDDNAAWKAMTFTLATDTELSGLRLTSPNSFSAGCVCRSGRNVVWGRIRREPFKGFDLNSLSVGDVAVSIKKASIRITLTDIDGSTMQTVRDMDADTDSDSLFLASDTLSPMIMYPDPSASLIEMRIERQDGYVAETSIALTPSADRRYAFNLTPSAEPRTLTYTADTSFTPFTADNSSAKTMPSTIGIADAADSVNILGAAECCQGMISQIIPAWGANSSWDYASGRFYILSSAGIYGLAADITALNRLKSSLIDPRSTVLSRGAVMTPHGVAALAGGDLLLLSGTRGQTLLRNVTASSLGYCGRHDELWLPDTYGVTVYPMQHREGIYRRPSLNIRSIIQAGTEVLIIDDAGRMCVSSTEDTLADVTVKWEGYMPHPVSAPAWLVMDMEGDDVDLSASLSSHSLAVSRLHIRGDIHHVTAMRILGPVRTSHSLCIEGTVRGDSFTLRQITLRLDARSPVSGFL</sequence>
<accession>A0A921JHZ9</accession>
<reference evidence="1" key="1">
    <citation type="journal article" date="2021" name="PeerJ">
        <title>Extensive microbial diversity within the chicken gut microbiome revealed by metagenomics and culture.</title>
        <authorList>
            <person name="Gilroy R."/>
            <person name="Ravi A."/>
            <person name="Getino M."/>
            <person name="Pursley I."/>
            <person name="Horton D.L."/>
            <person name="Alikhan N.F."/>
            <person name="Baker D."/>
            <person name="Gharbi K."/>
            <person name="Hall N."/>
            <person name="Watson M."/>
            <person name="Adriaenssens E.M."/>
            <person name="Foster-Nyarko E."/>
            <person name="Jarju S."/>
            <person name="Secka A."/>
            <person name="Antonio M."/>
            <person name="Oren A."/>
            <person name="Chaudhuri R.R."/>
            <person name="La Ragione R."/>
            <person name="Hildebrand F."/>
            <person name="Pallen M.J."/>
        </authorList>
    </citation>
    <scope>NUCLEOTIDE SEQUENCE</scope>
    <source>
        <strain evidence="1">4100</strain>
    </source>
</reference>
<evidence type="ECO:0000313" key="2">
    <source>
        <dbReference type="Proteomes" id="UP000711407"/>
    </source>
</evidence>
<dbReference type="Proteomes" id="UP000711407">
    <property type="component" value="Unassembled WGS sequence"/>
</dbReference>
<reference evidence="1" key="2">
    <citation type="submission" date="2021-09" db="EMBL/GenBank/DDBJ databases">
        <authorList>
            <person name="Gilroy R."/>
        </authorList>
    </citation>
    <scope>NUCLEOTIDE SEQUENCE</scope>
    <source>
        <strain evidence="1">4100</strain>
    </source>
</reference>
<protein>
    <submittedName>
        <fullName evidence="1">Uncharacterized protein</fullName>
    </submittedName>
</protein>
<dbReference type="EMBL" id="DYXT01000015">
    <property type="protein sequence ID" value="HJE38459.1"/>
    <property type="molecule type" value="Genomic_DNA"/>
</dbReference>
<proteinExistence type="predicted"/>
<evidence type="ECO:0000313" key="1">
    <source>
        <dbReference type="EMBL" id="HJE38459.1"/>
    </source>
</evidence>
<comment type="caution">
    <text evidence="1">The sequence shown here is derived from an EMBL/GenBank/DDBJ whole genome shotgun (WGS) entry which is preliminary data.</text>
</comment>
<dbReference type="AlphaFoldDB" id="A0A921JHZ9"/>
<name>A0A921JHZ9_9BACT</name>
<organism evidence="1 2">
    <name type="scientific">Candidatus Amulumruptor caecigallinarius</name>
    <dbReference type="NCBI Taxonomy" id="2109911"/>
    <lineage>
        <taxon>Bacteria</taxon>
        <taxon>Pseudomonadati</taxon>
        <taxon>Bacteroidota</taxon>
        <taxon>Bacteroidia</taxon>
        <taxon>Bacteroidales</taxon>
        <taxon>Muribaculaceae</taxon>
        <taxon>Candidatus Amulumruptor</taxon>
    </lineage>
</organism>
<gene>
    <name evidence="1" type="ORF">K8V47_01660</name>
</gene>